<evidence type="ECO:0000259" key="1">
    <source>
        <dbReference type="Pfam" id="PF12770"/>
    </source>
</evidence>
<feature type="domain" description="CHAT" evidence="1">
    <location>
        <begin position="589"/>
        <end position="807"/>
    </location>
</feature>
<sequence length="830" mass="87595">MTGTDPVEQAGEAYQEARAAIAQYRLQDARAHIARALEHLGGAEASEERFELGIRIRVTRSWLTSDSDGLAAALAEVEAVREEAAAAGRDDLRAVTHVQAGVLRARAGFVEEALDELRPAVELSARLPVEDRVRLLLNKGTMASEVGHLAEAATDLSAAAALAVDLPDHAFMAMHNLGFVEYLQGDLPAALHTMRMADDLDAPVDRSVSRLDRARVLMEVGLLDDAAELLARTVEDMRGAGMADELTSALLDRARCELLRGNTATASELAEEVVARADERGEQLRSLAAAGVRVEALLAGGADDSGAAEEAARLVTAARSAGMGLLADRAEAVRVIAGSRLGAVAPDDATRAALERLAASPYFTTRLLAGRAELALTPDEERRADVVAGAIEDLARAKSGMASLDLRTALTVHVEPILAMDLERVVARGDAAGALVVTERWRAALDTVPSVRPSADPDVAALWSRLRKRHEELRDAPAEAVAGLQTDVAELERQLRERSWRGAGERLERGTGGPRGTQHAEPNLLSYFWADGGAHLVHVPPGEPARLARVGPADELSELVTRAVSDAAALSHAPPGPLGAAVRSSLEEELAELDRMLLPPELGPGPVVVVPSGRLARLPWGMLPRLRQRGLTLARSAALWRDGATAVTGGPRVAVASGPEVALAQQEIGRVAANWELAELVPGEPGAVREALRHHDVVHVAAHGRHRADNPLFSSIRLHGGSLFAHELEGLDVRSSLVVLSACGVGRARLRPGDEALGLTSSLLALGVRAVVAPLTDVPDALACETMAALHHGLARGMPGPEALAAAAGGDPLARSFTWFGSDWRAHVSQ</sequence>
<dbReference type="EMBL" id="VKKG01000002">
    <property type="protein sequence ID" value="TRY18814.1"/>
    <property type="molecule type" value="Genomic_DNA"/>
</dbReference>
<dbReference type="AlphaFoldDB" id="A0A553K2A5"/>
<dbReference type="Pfam" id="PF12770">
    <property type="entry name" value="CHAT"/>
    <property type="match status" value="1"/>
</dbReference>
<evidence type="ECO:0000313" key="2">
    <source>
        <dbReference type="EMBL" id="TRY18814.1"/>
    </source>
</evidence>
<reference evidence="2 3" key="1">
    <citation type="submission" date="2019-07" db="EMBL/GenBank/DDBJ databases">
        <authorList>
            <person name="Zhou L.-Y."/>
        </authorList>
    </citation>
    <scope>NUCLEOTIDE SEQUENCE [LARGE SCALE GENOMIC DNA]</scope>
    <source>
        <strain evidence="2 3">YIM 101269</strain>
    </source>
</reference>
<keyword evidence="3" id="KW-1185">Reference proteome</keyword>
<proteinExistence type="predicted"/>
<dbReference type="InterPro" id="IPR024983">
    <property type="entry name" value="CHAT_dom"/>
</dbReference>
<dbReference type="OrthoDB" id="9761935at2"/>
<organism evidence="2 3">
    <name type="scientific">Tessaracoccus rhinocerotis</name>
    <dbReference type="NCBI Taxonomy" id="1689449"/>
    <lineage>
        <taxon>Bacteria</taxon>
        <taxon>Bacillati</taxon>
        <taxon>Actinomycetota</taxon>
        <taxon>Actinomycetes</taxon>
        <taxon>Propionibacteriales</taxon>
        <taxon>Propionibacteriaceae</taxon>
        <taxon>Tessaracoccus</taxon>
    </lineage>
</organism>
<dbReference type="Gene3D" id="1.25.40.10">
    <property type="entry name" value="Tetratricopeptide repeat domain"/>
    <property type="match status" value="1"/>
</dbReference>
<dbReference type="SUPFAM" id="SSF48452">
    <property type="entry name" value="TPR-like"/>
    <property type="match status" value="1"/>
</dbReference>
<dbReference type="Proteomes" id="UP000317638">
    <property type="component" value="Unassembled WGS sequence"/>
</dbReference>
<name>A0A553K2A5_9ACTN</name>
<comment type="caution">
    <text evidence="2">The sequence shown here is derived from an EMBL/GenBank/DDBJ whole genome shotgun (WGS) entry which is preliminary data.</text>
</comment>
<accession>A0A553K2A5</accession>
<evidence type="ECO:0000313" key="3">
    <source>
        <dbReference type="Proteomes" id="UP000317638"/>
    </source>
</evidence>
<gene>
    <name evidence="2" type="ORF">FOJ82_06795</name>
</gene>
<dbReference type="RefSeq" id="WP_143937706.1">
    <property type="nucleotide sequence ID" value="NZ_VKKG01000002.1"/>
</dbReference>
<protein>
    <submittedName>
        <fullName evidence="2">CHAT domain-containing protein</fullName>
    </submittedName>
</protein>
<dbReference type="InterPro" id="IPR011990">
    <property type="entry name" value="TPR-like_helical_dom_sf"/>
</dbReference>